<dbReference type="AlphaFoldDB" id="A0A383EUA3"/>
<dbReference type="GO" id="GO:0004618">
    <property type="term" value="F:phosphoglycerate kinase activity"/>
    <property type="evidence" value="ECO:0007669"/>
    <property type="project" value="UniProtKB-EC"/>
</dbReference>
<dbReference type="EC" id="2.7.2.3" evidence="2"/>
<dbReference type="InterPro" id="IPR036043">
    <property type="entry name" value="Phosphoglycerate_kinase_sf"/>
</dbReference>
<evidence type="ECO:0000256" key="6">
    <source>
        <dbReference type="ARBA" id="ARBA00022840"/>
    </source>
</evidence>
<evidence type="ECO:0000256" key="1">
    <source>
        <dbReference type="ARBA" id="ARBA00000642"/>
    </source>
</evidence>
<dbReference type="PANTHER" id="PTHR11406">
    <property type="entry name" value="PHOSPHOGLYCERATE KINASE"/>
    <property type="match status" value="1"/>
</dbReference>
<dbReference type="GO" id="GO:0043531">
    <property type="term" value="F:ADP binding"/>
    <property type="evidence" value="ECO:0007669"/>
    <property type="project" value="TreeGrafter"/>
</dbReference>
<dbReference type="GO" id="GO:0006094">
    <property type="term" value="P:gluconeogenesis"/>
    <property type="evidence" value="ECO:0007669"/>
    <property type="project" value="TreeGrafter"/>
</dbReference>
<gene>
    <name evidence="7" type="ORF">METZ01_LOCUS513018</name>
</gene>
<reference evidence="7" key="1">
    <citation type="submission" date="2018-05" db="EMBL/GenBank/DDBJ databases">
        <authorList>
            <person name="Lanie J.A."/>
            <person name="Ng W.-L."/>
            <person name="Kazmierczak K.M."/>
            <person name="Andrzejewski T.M."/>
            <person name="Davidsen T.M."/>
            <person name="Wayne K.J."/>
            <person name="Tettelin H."/>
            <person name="Glass J.I."/>
            <person name="Rusch D."/>
            <person name="Podicherti R."/>
            <person name="Tsui H.-C.T."/>
            <person name="Winkler M.E."/>
        </authorList>
    </citation>
    <scope>NUCLEOTIDE SEQUENCE</scope>
</reference>
<dbReference type="GO" id="GO:0006096">
    <property type="term" value="P:glycolytic process"/>
    <property type="evidence" value="ECO:0007669"/>
    <property type="project" value="InterPro"/>
</dbReference>
<dbReference type="Gene3D" id="3.40.50.1260">
    <property type="entry name" value="Phosphoglycerate kinase, N-terminal domain"/>
    <property type="match status" value="1"/>
</dbReference>
<evidence type="ECO:0000313" key="7">
    <source>
        <dbReference type="EMBL" id="SVE60164.1"/>
    </source>
</evidence>
<keyword evidence="6" id="KW-0067">ATP-binding</keyword>
<proteinExistence type="predicted"/>
<evidence type="ECO:0000256" key="4">
    <source>
        <dbReference type="ARBA" id="ARBA00022741"/>
    </source>
</evidence>
<keyword evidence="4" id="KW-0547">Nucleotide-binding</keyword>
<comment type="catalytic activity">
    <reaction evidence="1">
        <text>(2R)-3-phosphoglycerate + ATP = (2R)-3-phospho-glyceroyl phosphate + ADP</text>
        <dbReference type="Rhea" id="RHEA:14801"/>
        <dbReference type="ChEBI" id="CHEBI:30616"/>
        <dbReference type="ChEBI" id="CHEBI:57604"/>
        <dbReference type="ChEBI" id="CHEBI:58272"/>
        <dbReference type="ChEBI" id="CHEBI:456216"/>
        <dbReference type="EC" id="2.7.2.3"/>
    </reaction>
</comment>
<protein>
    <recommendedName>
        <fullName evidence="2">phosphoglycerate kinase</fullName>
        <ecNumber evidence="2">2.7.2.3</ecNumber>
    </recommendedName>
</protein>
<name>A0A383EUA3_9ZZZZ</name>
<dbReference type="SUPFAM" id="SSF53748">
    <property type="entry name" value="Phosphoglycerate kinase"/>
    <property type="match status" value="1"/>
</dbReference>
<dbReference type="InterPro" id="IPR001576">
    <property type="entry name" value="Phosphoglycerate_kinase"/>
</dbReference>
<evidence type="ECO:0000256" key="5">
    <source>
        <dbReference type="ARBA" id="ARBA00022777"/>
    </source>
</evidence>
<sequence length="59" mass="6956">MRNIKDLNINNKRLLIRFDYNVPIEKNIIINDFRIKSSFETIDYCLSKNASIVIMSHLG</sequence>
<keyword evidence="5" id="KW-0418">Kinase</keyword>
<keyword evidence="3" id="KW-0808">Transferase</keyword>
<dbReference type="PANTHER" id="PTHR11406:SF23">
    <property type="entry name" value="PHOSPHOGLYCERATE KINASE 1, CHLOROPLASTIC-RELATED"/>
    <property type="match status" value="1"/>
</dbReference>
<accession>A0A383EUA3</accession>
<feature type="non-terminal residue" evidence="7">
    <location>
        <position position="59"/>
    </location>
</feature>
<dbReference type="GO" id="GO:0005829">
    <property type="term" value="C:cytosol"/>
    <property type="evidence" value="ECO:0007669"/>
    <property type="project" value="TreeGrafter"/>
</dbReference>
<evidence type="ECO:0000256" key="3">
    <source>
        <dbReference type="ARBA" id="ARBA00022679"/>
    </source>
</evidence>
<evidence type="ECO:0000256" key="2">
    <source>
        <dbReference type="ARBA" id="ARBA00013061"/>
    </source>
</evidence>
<dbReference type="PRINTS" id="PR00477">
    <property type="entry name" value="PHGLYCKINASE"/>
</dbReference>
<organism evidence="7">
    <name type="scientific">marine metagenome</name>
    <dbReference type="NCBI Taxonomy" id="408172"/>
    <lineage>
        <taxon>unclassified sequences</taxon>
        <taxon>metagenomes</taxon>
        <taxon>ecological metagenomes</taxon>
    </lineage>
</organism>
<dbReference type="EMBL" id="UINC01228732">
    <property type="protein sequence ID" value="SVE60164.1"/>
    <property type="molecule type" value="Genomic_DNA"/>
</dbReference>
<dbReference type="GO" id="GO:0005524">
    <property type="term" value="F:ATP binding"/>
    <property type="evidence" value="ECO:0007669"/>
    <property type="project" value="UniProtKB-KW"/>
</dbReference>
<dbReference type="InterPro" id="IPR015824">
    <property type="entry name" value="Phosphoglycerate_kinase_N"/>
</dbReference>
<dbReference type="Pfam" id="PF00162">
    <property type="entry name" value="PGK"/>
    <property type="match status" value="1"/>
</dbReference>